<evidence type="ECO:0000313" key="3">
    <source>
        <dbReference type="Proteomes" id="UP000324897"/>
    </source>
</evidence>
<dbReference type="GO" id="GO:0003676">
    <property type="term" value="F:nucleic acid binding"/>
    <property type="evidence" value="ECO:0007669"/>
    <property type="project" value="InterPro"/>
</dbReference>
<dbReference type="CDD" id="cd06222">
    <property type="entry name" value="RNase_H_like"/>
    <property type="match status" value="1"/>
</dbReference>
<comment type="caution">
    <text evidence="2">The sequence shown here is derived from an EMBL/GenBank/DDBJ whole genome shotgun (WGS) entry which is preliminary data.</text>
</comment>
<dbReference type="Proteomes" id="UP000324897">
    <property type="component" value="Chromosome 5"/>
</dbReference>
<dbReference type="Pfam" id="PF13456">
    <property type="entry name" value="RVT_3"/>
    <property type="match status" value="1"/>
</dbReference>
<organism evidence="2 3">
    <name type="scientific">Eragrostis curvula</name>
    <name type="common">weeping love grass</name>
    <dbReference type="NCBI Taxonomy" id="38414"/>
    <lineage>
        <taxon>Eukaryota</taxon>
        <taxon>Viridiplantae</taxon>
        <taxon>Streptophyta</taxon>
        <taxon>Embryophyta</taxon>
        <taxon>Tracheophyta</taxon>
        <taxon>Spermatophyta</taxon>
        <taxon>Magnoliopsida</taxon>
        <taxon>Liliopsida</taxon>
        <taxon>Poales</taxon>
        <taxon>Poaceae</taxon>
        <taxon>PACMAD clade</taxon>
        <taxon>Chloridoideae</taxon>
        <taxon>Eragrostideae</taxon>
        <taxon>Eragrostidinae</taxon>
        <taxon>Eragrostis</taxon>
    </lineage>
</organism>
<dbReference type="InterPro" id="IPR002156">
    <property type="entry name" value="RNaseH_domain"/>
</dbReference>
<dbReference type="InterPro" id="IPR036397">
    <property type="entry name" value="RNaseH_sf"/>
</dbReference>
<reference evidence="2 3" key="1">
    <citation type="journal article" date="2019" name="Sci. Rep.">
        <title>A high-quality genome of Eragrostis curvula grass provides insights into Poaceae evolution and supports new strategies to enhance forage quality.</title>
        <authorList>
            <person name="Carballo J."/>
            <person name="Santos B.A.C.M."/>
            <person name="Zappacosta D."/>
            <person name="Garbus I."/>
            <person name="Selva J.P."/>
            <person name="Gallo C.A."/>
            <person name="Diaz A."/>
            <person name="Albertini E."/>
            <person name="Caccamo M."/>
            <person name="Echenique V."/>
        </authorList>
    </citation>
    <scope>NUCLEOTIDE SEQUENCE [LARGE SCALE GENOMIC DNA]</scope>
    <source>
        <strain evidence="3">cv. Victoria</strain>
        <tissue evidence="2">Leaf</tissue>
    </source>
</reference>
<dbReference type="OrthoDB" id="690395at2759"/>
<sequence length="255" mass="28676">MLAMEDEREVLMNMLSARVVVEAILKKKEDKCTKLLILLWSWWDERNKVREGEKRRTQLCIAHGVDCYTTEVLKLLVKEKAEKRKVVYKWIKPAEGVLKINCDGAHNHETRSGGWGFVIRDHDGAVMLAGRGKIQRSADAFYAETLACWYGVRAAMEAGMGHIVLETDSLNVKQTLCSNDYNRLEAGNMIIETKMMLQYEFISNTVSHQARDGNKVAHELAKLGCVCETDAAPLLDSIPICIQNMVACDSAARSV</sequence>
<dbReference type="SUPFAM" id="SSF53098">
    <property type="entry name" value="Ribonuclease H-like"/>
    <property type="match status" value="1"/>
</dbReference>
<name>A0A5J9WME5_9POAL</name>
<dbReference type="InterPro" id="IPR012337">
    <property type="entry name" value="RNaseH-like_sf"/>
</dbReference>
<protein>
    <recommendedName>
        <fullName evidence="1">RNase H type-1 domain-containing protein</fullName>
    </recommendedName>
</protein>
<feature type="domain" description="RNase H type-1" evidence="1">
    <location>
        <begin position="101"/>
        <end position="223"/>
    </location>
</feature>
<keyword evidence="3" id="KW-1185">Reference proteome</keyword>
<dbReference type="Gramene" id="TVU48434">
    <property type="protein sequence ID" value="TVU48434"/>
    <property type="gene ID" value="EJB05_08070"/>
</dbReference>
<gene>
    <name evidence="2" type="ORF">EJB05_08070</name>
</gene>
<evidence type="ECO:0000259" key="1">
    <source>
        <dbReference type="Pfam" id="PF13456"/>
    </source>
</evidence>
<dbReference type="PANTHER" id="PTHR47074">
    <property type="entry name" value="BNAC02G40300D PROTEIN"/>
    <property type="match status" value="1"/>
</dbReference>
<dbReference type="EMBL" id="RWGY01000004">
    <property type="protein sequence ID" value="TVU48434.1"/>
    <property type="molecule type" value="Genomic_DNA"/>
</dbReference>
<dbReference type="GO" id="GO:0004523">
    <property type="term" value="F:RNA-DNA hybrid ribonuclease activity"/>
    <property type="evidence" value="ECO:0007669"/>
    <property type="project" value="InterPro"/>
</dbReference>
<feature type="non-terminal residue" evidence="2">
    <location>
        <position position="1"/>
    </location>
</feature>
<evidence type="ECO:0000313" key="2">
    <source>
        <dbReference type="EMBL" id="TVU48434.1"/>
    </source>
</evidence>
<dbReference type="PANTHER" id="PTHR47074:SF11">
    <property type="entry name" value="REVERSE TRANSCRIPTASE-LIKE PROTEIN"/>
    <property type="match status" value="1"/>
</dbReference>
<dbReference type="InterPro" id="IPR052929">
    <property type="entry name" value="RNase_H-like_EbsB-rel"/>
</dbReference>
<dbReference type="InterPro" id="IPR044730">
    <property type="entry name" value="RNase_H-like_dom_plant"/>
</dbReference>
<proteinExistence type="predicted"/>
<accession>A0A5J9WME5</accession>
<dbReference type="Gene3D" id="3.30.420.10">
    <property type="entry name" value="Ribonuclease H-like superfamily/Ribonuclease H"/>
    <property type="match status" value="1"/>
</dbReference>
<dbReference type="AlphaFoldDB" id="A0A5J9WME5"/>